<dbReference type="InterPro" id="IPR001584">
    <property type="entry name" value="Integrase_cat-core"/>
</dbReference>
<dbReference type="SUPFAM" id="SSF53098">
    <property type="entry name" value="Ribonuclease H-like"/>
    <property type="match status" value="1"/>
</dbReference>
<keyword evidence="3" id="KW-1185">Reference proteome</keyword>
<dbReference type="InterPro" id="IPR036397">
    <property type="entry name" value="RNaseH_sf"/>
</dbReference>
<dbReference type="PANTHER" id="PTHR37984">
    <property type="entry name" value="PROTEIN CBG26694"/>
    <property type="match status" value="1"/>
</dbReference>
<dbReference type="PANTHER" id="PTHR37984:SF15">
    <property type="entry name" value="INTEGRASE CATALYTIC DOMAIN-CONTAINING PROTEIN"/>
    <property type="match status" value="1"/>
</dbReference>
<gene>
    <name evidence="2" type="ORF">M9458_015112</name>
</gene>
<feature type="non-terminal residue" evidence="2">
    <location>
        <position position="176"/>
    </location>
</feature>
<dbReference type="EMBL" id="JAMKFB020000007">
    <property type="protein sequence ID" value="KAL0188013.1"/>
    <property type="molecule type" value="Genomic_DNA"/>
</dbReference>
<reference evidence="2 3" key="1">
    <citation type="submission" date="2024-05" db="EMBL/GenBank/DDBJ databases">
        <title>Genome sequencing and assembly of Indian major carp, Cirrhinus mrigala (Hamilton, 1822).</title>
        <authorList>
            <person name="Mohindra V."/>
            <person name="Chowdhury L.M."/>
            <person name="Lal K."/>
            <person name="Jena J.K."/>
        </authorList>
    </citation>
    <scope>NUCLEOTIDE SEQUENCE [LARGE SCALE GENOMIC DNA]</scope>
    <source>
        <strain evidence="2">CM1030</strain>
        <tissue evidence="2">Blood</tissue>
    </source>
</reference>
<evidence type="ECO:0000313" key="2">
    <source>
        <dbReference type="EMBL" id="KAL0188013.1"/>
    </source>
</evidence>
<dbReference type="AlphaFoldDB" id="A0ABD0QQJ5"/>
<dbReference type="PROSITE" id="PS50994">
    <property type="entry name" value="INTEGRASE"/>
    <property type="match status" value="1"/>
</dbReference>
<accession>A0ABD0QQJ5</accession>
<evidence type="ECO:0000313" key="3">
    <source>
        <dbReference type="Proteomes" id="UP001529510"/>
    </source>
</evidence>
<comment type="caution">
    <text evidence="2">The sequence shown here is derived from an EMBL/GenBank/DDBJ whole genome shotgun (WGS) entry which is preliminary data.</text>
</comment>
<dbReference type="InterPro" id="IPR050951">
    <property type="entry name" value="Retrovirus_Pol_polyprotein"/>
</dbReference>
<name>A0ABD0QQJ5_CIRMR</name>
<proteinExistence type="predicted"/>
<feature type="domain" description="Integrase catalytic" evidence="1">
    <location>
        <begin position="34"/>
        <end position="176"/>
    </location>
</feature>
<dbReference type="InterPro" id="IPR012337">
    <property type="entry name" value="RNaseH-like_sf"/>
</dbReference>
<dbReference type="Proteomes" id="UP001529510">
    <property type="component" value="Unassembled WGS sequence"/>
</dbReference>
<sequence>MGQDVTRYVRGCLVYAIMSTPRRLPEGKLVPLSLPRRPWTHLGVDFATDLPASKGYTTIRVVVDRFSKACKLIPTALEMAETLFQNVFRNFSIPKDIVSDRGPQFISRVWRGFFQLLGVSVSLSSGYHPQTNGQTERKIQEIRRYLQAYCNLHQDTWSQYIPWTEYAQNSLCQETT</sequence>
<dbReference type="Pfam" id="PF00665">
    <property type="entry name" value="rve"/>
    <property type="match status" value="1"/>
</dbReference>
<evidence type="ECO:0000259" key="1">
    <source>
        <dbReference type="PROSITE" id="PS50994"/>
    </source>
</evidence>
<protein>
    <recommendedName>
        <fullName evidence="1">Integrase catalytic domain-containing protein</fullName>
    </recommendedName>
</protein>
<dbReference type="Gene3D" id="3.30.420.10">
    <property type="entry name" value="Ribonuclease H-like superfamily/Ribonuclease H"/>
    <property type="match status" value="1"/>
</dbReference>
<organism evidence="2 3">
    <name type="scientific">Cirrhinus mrigala</name>
    <name type="common">Mrigala</name>
    <dbReference type="NCBI Taxonomy" id="683832"/>
    <lineage>
        <taxon>Eukaryota</taxon>
        <taxon>Metazoa</taxon>
        <taxon>Chordata</taxon>
        <taxon>Craniata</taxon>
        <taxon>Vertebrata</taxon>
        <taxon>Euteleostomi</taxon>
        <taxon>Actinopterygii</taxon>
        <taxon>Neopterygii</taxon>
        <taxon>Teleostei</taxon>
        <taxon>Ostariophysi</taxon>
        <taxon>Cypriniformes</taxon>
        <taxon>Cyprinidae</taxon>
        <taxon>Labeoninae</taxon>
        <taxon>Labeonini</taxon>
        <taxon>Cirrhinus</taxon>
    </lineage>
</organism>